<evidence type="ECO:0000256" key="1">
    <source>
        <dbReference type="SAM" id="SignalP"/>
    </source>
</evidence>
<keyword evidence="1" id="KW-0732">Signal</keyword>
<evidence type="ECO:0008006" key="4">
    <source>
        <dbReference type="Google" id="ProtNLM"/>
    </source>
</evidence>
<gene>
    <name evidence="2" type="ORF">I5M27_14355</name>
</gene>
<dbReference type="RefSeq" id="WP_200507018.1">
    <property type="nucleotide sequence ID" value="NZ_JAEHFX010000008.1"/>
</dbReference>
<comment type="caution">
    <text evidence="2">The sequence shown here is derived from an EMBL/GenBank/DDBJ whole genome shotgun (WGS) entry which is preliminary data.</text>
</comment>
<evidence type="ECO:0000313" key="3">
    <source>
        <dbReference type="Proteomes" id="UP000644147"/>
    </source>
</evidence>
<protein>
    <recommendedName>
        <fullName evidence="4">TonB C-terminal domain-containing protein</fullName>
    </recommendedName>
</protein>
<reference evidence="2 3" key="1">
    <citation type="submission" date="2020-12" db="EMBL/GenBank/DDBJ databases">
        <title>Bacterial novel species Adhaeribacter sp. BT258 isolated from soil.</title>
        <authorList>
            <person name="Jung H.-Y."/>
        </authorList>
    </citation>
    <scope>NUCLEOTIDE SEQUENCE [LARGE SCALE GENOMIC DNA]</scope>
    <source>
        <strain evidence="2 3">BT258</strain>
    </source>
</reference>
<feature type="chain" id="PRO_5047250210" description="TonB C-terminal domain-containing protein" evidence="1">
    <location>
        <begin position="20"/>
        <end position="174"/>
    </location>
</feature>
<proteinExistence type="predicted"/>
<sequence>MKIILSVLFLICIPNIAMSQKHEWSALYSNNGTLRADSSFKISDSQFQVWQRIEGNVCTLISSNLMYPSIAERNGVEGNVIIAFNYKKGVLDHIRIVRGEFDFFNQSGLESMQKASAYILREFKYWQNKMRDNFDGTYYVAIDFSLIPYQKALKEKQAIPVIKLSPGPFSGHGH</sequence>
<accession>A0ABS1C490</accession>
<name>A0ABS1C490_9BACT</name>
<organism evidence="2 3">
    <name type="scientific">Adhaeribacter terrigena</name>
    <dbReference type="NCBI Taxonomy" id="2793070"/>
    <lineage>
        <taxon>Bacteria</taxon>
        <taxon>Pseudomonadati</taxon>
        <taxon>Bacteroidota</taxon>
        <taxon>Cytophagia</taxon>
        <taxon>Cytophagales</taxon>
        <taxon>Hymenobacteraceae</taxon>
        <taxon>Adhaeribacter</taxon>
    </lineage>
</organism>
<keyword evidence="3" id="KW-1185">Reference proteome</keyword>
<evidence type="ECO:0000313" key="2">
    <source>
        <dbReference type="EMBL" id="MBK0404174.1"/>
    </source>
</evidence>
<dbReference type="Proteomes" id="UP000644147">
    <property type="component" value="Unassembled WGS sequence"/>
</dbReference>
<dbReference type="Gene3D" id="3.30.1150.10">
    <property type="match status" value="1"/>
</dbReference>
<dbReference type="EMBL" id="JAEHFX010000008">
    <property type="protein sequence ID" value="MBK0404174.1"/>
    <property type="molecule type" value="Genomic_DNA"/>
</dbReference>
<feature type="signal peptide" evidence="1">
    <location>
        <begin position="1"/>
        <end position="19"/>
    </location>
</feature>